<keyword evidence="3" id="KW-1185">Reference proteome</keyword>
<organism evidence="2 3">
    <name type="scientific">Methylovulum psychrotolerans</name>
    <dbReference type="NCBI Taxonomy" id="1704499"/>
    <lineage>
        <taxon>Bacteria</taxon>
        <taxon>Pseudomonadati</taxon>
        <taxon>Pseudomonadota</taxon>
        <taxon>Gammaproteobacteria</taxon>
        <taxon>Methylococcales</taxon>
        <taxon>Methylococcaceae</taxon>
        <taxon>Methylovulum</taxon>
    </lineage>
</organism>
<reference evidence="2 3" key="1">
    <citation type="submission" date="2017-06" db="EMBL/GenBank/DDBJ databases">
        <title>Genome Sequencing of the methanotroph Methylovulum psychrotolerants str. HV10-M2 isolated from a high-altitude environment.</title>
        <authorList>
            <person name="Mateos-Rivera A."/>
        </authorList>
    </citation>
    <scope>NUCLEOTIDE SEQUENCE [LARGE SCALE GENOMIC DNA]</scope>
    <source>
        <strain evidence="2 3">HV10_M2</strain>
    </source>
</reference>
<evidence type="ECO:0000256" key="1">
    <source>
        <dbReference type="SAM" id="Coils"/>
    </source>
</evidence>
<keyword evidence="1" id="KW-0175">Coiled coil</keyword>
<dbReference type="InterPro" id="IPR023614">
    <property type="entry name" value="Porin_dom_sf"/>
</dbReference>
<dbReference type="OrthoDB" id="9807854at2"/>
<dbReference type="AlphaFoldDB" id="A0A1Z4BVP5"/>
<gene>
    <name evidence="2" type="ORF">CEK71_04135</name>
</gene>
<dbReference type="KEGG" id="mpsy:CEK71_04135"/>
<dbReference type="Proteomes" id="UP000197019">
    <property type="component" value="Chromosome"/>
</dbReference>
<evidence type="ECO:0000313" key="2">
    <source>
        <dbReference type="EMBL" id="ASF45320.1"/>
    </source>
</evidence>
<protein>
    <recommendedName>
        <fullName evidence="4">Porin</fullName>
    </recommendedName>
</protein>
<sequence length="515" mass="57189">MLNKSALWLTMGTFGAIGFANTSQAMSVEQRMAAMEKKMAQMESQLKHAEAENQQLKSYLAGQAQPVQAAPVKQLEDKLSVISQRLETDKKAADEQAKKAPKIEVSNKGVVLKSADENYKLNIRGYAQADSNFYADDAPVSAGEFDKFLIRRARLTFDGTLFKNVDFRISPDLVPGSKGEIRLFDAFVDLHYFTAASLMAGKFRQPVSLERMQSATNLTFIERAFPTELAPNRDVGFMLHGAFASPGYKAQYTPQPVFKEFIGYEVGVFNGVRDNQAVQNSDKETDNNKEVAARLFSHPFMHSGTAFEGLGMGVAGTWGQPQNNPLSSLVSGGQQTILSYNSTATASGEQYRIYPQMYWYWKTFGMLGEYVLSSQNLYSAGLNKHVIQNNEAWHFNVSYMLTGENNSFFAIKPNKRFDPAAGSWGAWQLAARWSELNIDKSTFQNIGSVANPYSFASLSSSVRNAQSWALGLNWYLNDNLKLMTNYEETVFIGGAAGNADRTTEQAVFSRVQVAF</sequence>
<dbReference type="RefSeq" id="WP_088618202.1">
    <property type="nucleotide sequence ID" value="NZ_CP022129.1"/>
</dbReference>
<accession>A0A1Z4BVP5</accession>
<dbReference type="Pfam" id="PF07396">
    <property type="entry name" value="Porin_O_P"/>
    <property type="match status" value="1"/>
</dbReference>
<evidence type="ECO:0008006" key="4">
    <source>
        <dbReference type="Google" id="ProtNLM"/>
    </source>
</evidence>
<dbReference type="SUPFAM" id="SSF56935">
    <property type="entry name" value="Porins"/>
    <property type="match status" value="1"/>
</dbReference>
<dbReference type="InterPro" id="IPR010870">
    <property type="entry name" value="Porin_O/P"/>
</dbReference>
<dbReference type="EMBL" id="CP022129">
    <property type="protein sequence ID" value="ASF45320.1"/>
    <property type="molecule type" value="Genomic_DNA"/>
</dbReference>
<evidence type="ECO:0000313" key="3">
    <source>
        <dbReference type="Proteomes" id="UP000197019"/>
    </source>
</evidence>
<name>A0A1Z4BVP5_9GAMM</name>
<dbReference type="Gene3D" id="2.40.160.10">
    <property type="entry name" value="Porin"/>
    <property type="match status" value="1"/>
</dbReference>
<feature type="coiled-coil region" evidence="1">
    <location>
        <begin position="25"/>
        <end position="92"/>
    </location>
</feature>
<proteinExistence type="predicted"/>